<dbReference type="PANTHER" id="PTHR44757:SF2">
    <property type="entry name" value="BIOFILM ARCHITECTURE MAINTENANCE PROTEIN MBAA"/>
    <property type="match status" value="1"/>
</dbReference>
<dbReference type="SUPFAM" id="SSF55073">
    <property type="entry name" value="Nucleotide cyclase"/>
    <property type="match status" value="1"/>
</dbReference>
<evidence type="ECO:0000256" key="1">
    <source>
        <dbReference type="ARBA" id="ARBA00015125"/>
    </source>
</evidence>
<dbReference type="InterPro" id="IPR035965">
    <property type="entry name" value="PAS-like_dom_sf"/>
</dbReference>
<dbReference type="Gene3D" id="3.30.70.270">
    <property type="match status" value="1"/>
</dbReference>
<feature type="domain" description="EAL" evidence="4">
    <location>
        <begin position="478"/>
        <end position="732"/>
    </location>
</feature>
<protein>
    <recommendedName>
        <fullName evidence="1">Diguanylate cyclase DosC</fullName>
    </recommendedName>
    <alternativeName>
        <fullName evidence="2">Direct oxygen-sensing cyclase</fullName>
    </alternativeName>
</protein>
<dbReference type="PROSITE" id="PS50883">
    <property type="entry name" value="EAL"/>
    <property type="match status" value="1"/>
</dbReference>
<evidence type="ECO:0000256" key="3">
    <source>
        <dbReference type="ARBA" id="ARBA00051114"/>
    </source>
</evidence>
<dbReference type="FunFam" id="3.30.70.270:FF:000001">
    <property type="entry name" value="Diguanylate cyclase domain protein"/>
    <property type="match status" value="1"/>
</dbReference>
<dbReference type="SMART" id="SM00267">
    <property type="entry name" value="GGDEF"/>
    <property type="match status" value="1"/>
</dbReference>
<dbReference type="CDD" id="cd01949">
    <property type="entry name" value="GGDEF"/>
    <property type="match status" value="1"/>
</dbReference>
<accession>A0AAN1W0J4</accession>
<dbReference type="SUPFAM" id="SSF46458">
    <property type="entry name" value="Globin-like"/>
    <property type="match status" value="1"/>
</dbReference>
<dbReference type="Pfam" id="PF00990">
    <property type="entry name" value="GGDEF"/>
    <property type="match status" value="1"/>
</dbReference>
<dbReference type="InterPro" id="IPR001633">
    <property type="entry name" value="EAL_dom"/>
</dbReference>
<gene>
    <name evidence="6" type="ORF">FGKAn22_10550</name>
</gene>
<evidence type="ECO:0000259" key="4">
    <source>
        <dbReference type="PROSITE" id="PS50883"/>
    </source>
</evidence>
<dbReference type="Pfam" id="PF08448">
    <property type="entry name" value="PAS_4"/>
    <property type="match status" value="1"/>
</dbReference>
<dbReference type="InterPro" id="IPR012292">
    <property type="entry name" value="Globin/Proto"/>
</dbReference>
<dbReference type="InterPro" id="IPR009050">
    <property type="entry name" value="Globin-like_sf"/>
</dbReference>
<evidence type="ECO:0000259" key="5">
    <source>
        <dbReference type="PROSITE" id="PS50887"/>
    </source>
</evidence>
<dbReference type="KEGG" id="fku:FGKAn22_10550"/>
<dbReference type="PANTHER" id="PTHR44757">
    <property type="entry name" value="DIGUANYLATE CYCLASE DGCP"/>
    <property type="match status" value="1"/>
</dbReference>
<evidence type="ECO:0000313" key="7">
    <source>
        <dbReference type="Proteomes" id="UP001319121"/>
    </source>
</evidence>
<evidence type="ECO:0000256" key="2">
    <source>
        <dbReference type="ARBA" id="ARBA00029839"/>
    </source>
</evidence>
<sequence length="736" mass="83810">MNVHTQPSLLAEIGIDDDEITQRQAFLSFDEHDAAMLQSLHGILEGQRERLIEAFYDHLQLFPEIRPLLGDEAKLARMKQSQMTYFSQLTEGRYDRAYVENRLHIGVVHQRVGLTPKWYMSAYCKYLSEVMPLVLEHHADSPRLALDACRALLKVVFFDMGLALDTYFHAEHKALTLARSYTEQIVSSMPIGFIVLDAQSRIRLVNNAVLQMFELTGNESWRNRTLGAFLDVPALDEKIVKVITSGKHCNEHGFDRPIGGKMRSFLADISLAHMGEEHVVLFMVQDITIRKQSEEEIHRLAFYDALTQLPNRRLLHERLLQSMAISARSGKHGAVMFIDLDNFKTLNDTQGHDVGDLLLKEVARRLTRNVREGDTVARLGGDEFVVALESLSGVEQDAAAQAELIAEKIRAELVQPYRLKDIEHQSSPSIGVCLFRGHQNSLDEVLKQADLAMYQAKSSGRNMVCFFDPEMQAEMEQRAELEKDLRASIRLNQLMLYYQMQVDESGRIVGAEALIRWRHPRRGMVSPAEFIPLAEEIGMIIPIGDWVIEQACAQLKRWEMEPAMRKICLSVNVSPRQLSQPWFVEQVKDAIEKTGIRASRLKLELTESFVLDDVEEAIEKMQELRDIGIRFAMDDFGTGYSSLAYLKRLPLEQLKIDQSFVRDIASDKSNAVMVRTIISIANNFGLEIVAEGVETDDQFAFLIQYGCNRFQGYMFGRPVPPDEFERLCKPSGEPQT</sequence>
<dbReference type="InterPro" id="IPR043128">
    <property type="entry name" value="Rev_trsase/Diguanyl_cyclase"/>
</dbReference>
<dbReference type="GO" id="GO:0071732">
    <property type="term" value="P:cellular response to nitric oxide"/>
    <property type="evidence" value="ECO:0007669"/>
    <property type="project" value="UniProtKB-ARBA"/>
</dbReference>
<dbReference type="CDD" id="cd00130">
    <property type="entry name" value="PAS"/>
    <property type="match status" value="1"/>
</dbReference>
<feature type="domain" description="GGDEF" evidence="5">
    <location>
        <begin position="331"/>
        <end position="469"/>
    </location>
</feature>
<dbReference type="SMART" id="SM00052">
    <property type="entry name" value="EAL"/>
    <property type="match status" value="1"/>
</dbReference>
<dbReference type="InterPro" id="IPR044398">
    <property type="entry name" value="Globin-sensor_dom"/>
</dbReference>
<dbReference type="InterPro" id="IPR029787">
    <property type="entry name" value="Nucleotide_cyclase"/>
</dbReference>
<dbReference type="Gene3D" id="1.10.490.10">
    <property type="entry name" value="Globins"/>
    <property type="match status" value="1"/>
</dbReference>
<dbReference type="GO" id="GO:0071111">
    <property type="term" value="F:cyclic-guanylate-specific phosphodiesterase activity"/>
    <property type="evidence" value="ECO:0007669"/>
    <property type="project" value="UniProtKB-EC"/>
</dbReference>
<dbReference type="SUPFAM" id="SSF141868">
    <property type="entry name" value="EAL domain-like"/>
    <property type="match status" value="1"/>
</dbReference>
<dbReference type="Gene3D" id="3.20.20.450">
    <property type="entry name" value="EAL domain"/>
    <property type="match status" value="1"/>
</dbReference>
<dbReference type="FunFam" id="3.20.20.450:FF:000001">
    <property type="entry name" value="Cyclic di-GMP phosphodiesterase yahA"/>
    <property type="match status" value="1"/>
</dbReference>
<dbReference type="SUPFAM" id="SSF55785">
    <property type="entry name" value="PYP-like sensor domain (PAS domain)"/>
    <property type="match status" value="1"/>
</dbReference>
<dbReference type="CDD" id="cd01948">
    <property type="entry name" value="EAL"/>
    <property type="match status" value="1"/>
</dbReference>
<dbReference type="Pfam" id="PF00563">
    <property type="entry name" value="EAL"/>
    <property type="match status" value="1"/>
</dbReference>
<evidence type="ECO:0000313" key="6">
    <source>
        <dbReference type="EMBL" id="BBI99362.1"/>
    </source>
</evidence>
<dbReference type="Proteomes" id="UP001319121">
    <property type="component" value="Chromosome"/>
</dbReference>
<dbReference type="NCBIfam" id="TIGR00229">
    <property type="entry name" value="sensory_box"/>
    <property type="match status" value="1"/>
</dbReference>
<keyword evidence="7" id="KW-1185">Reference proteome</keyword>
<reference evidence="6 7" key="1">
    <citation type="submission" date="2019-03" db="EMBL/GenBank/DDBJ databases">
        <title>Complete genome sequence of Ferrigenium kumadai strain An22, a microaerophilic iron-oxidizing bacterium isolated from a paddy field soil.</title>
        <authorList>
            <person name="Watanabe T."/>
            <person name="Asakawa S."/>
        </authorList>
    </citation>
    <scope>NUCLEOTIDE SEQUENCE [LARGE SCALE GENOMIC DNA]</scope>
    <source>
        <strain evidence="6 7">An22</strain>
    </source>
</reference>
<dbReference type="Gene3D" id="3.30.450.20">
    <property type="entry name" value="PAS domain"/>
    <property type="match status" value="1"/>
</dbReference>
<dbReference type="Pfam" id="PF11563">
    <property type="entry name" value="Protoglobin"/>
    <property type="match status" value="1"/>
</dbReference>
<dbReference type="AlphaFoldDB" id="A0AAN1W0J4"/>
<dbReference type="InterPro" id="IPR035919">
    <property type="entry name" value="EAL_sf"/>
</dbReference>
<dbReference type="GO" id="GO:0019825">
    <property type="term" value="F:oxygen binding"/>
    <property type="evidence" value="ECO:0007669"/>
    <property type="project" value="InterPro"/>
</dbReference>
<dbReference type="GO" id="GO:0020037">
    <property type="term" value="F:heme binding"/>
    <property type="evidence" value="ECO:0007669"/>
    <property type="project" value="InterPro"/>
</dbReference>
<dbReference type="NCBIfam" id="TIGR00254">
    <property type="entry name" value="GGDEF"/>
    <property type="match status" value="1"/>
</dbReference>
<proteinExistence type="predicted"/>
<name>A0AAN1W0J4_9PROT</name>
<dbReference type="InterPro" id="IPR052155">
    <property type="entry name" value="Biofilm_reg_signaling"/>
</dbReference>
<dbReference type="InterPro" id="IPR013656">
    <property type="entry name" value="PAS_4"/>
</dbReference>
<comment type="catalytic activity">
    <reaction evidence="3">
        <text>3',3'-c-di-GMP + H2O = 5'-phosphoguanylyl(3'-&gt;5')guanosine + H(+)</text>
        <dbReference type="Rhea" id="RHEA:24902"/>
        <dbReference type="ChEBI" id="CHEBI:15377"/>
        <dbReference type="ChEBI" id="CHEBI:15378"/>
        <dbReference type="ChEBI" id="CHEBI:58754"/>
        <dbReference type="ChEBI" id="CHEBI:58805"/>
        <dbReference type="EC" id="3.1.4.52"/>
    </reaction>
    <physiologicalReaction direction="left-to-right" evidence="3">
        <dbReference type="Rhea" id="RHEA:24903"/>
    </physiologicalReaction>
</comment>
<dbReference type="InterPro" id="IPR000014">
    <property type="entry name" value="PAS"/>
</dbReference>
<dbReference type="PROSITE" id="PS50887">
    <property type="entry name" value="GGDEF"/>
    <property type="match status" value="1"/>
</dbReference>
<organism evidence="6 7">
    <name type="scientific">Ferrigenium kumadai</name>
    <dbReference type="NCBI Taxonomy" id="1682490"/>
    <lineage>
        <taxon>Bacteria</taxon>
        <taxon>Pseudomonadati</taxon>
        <taxon>Pseudomonadota</taxon>
        <taxon>Betaproteobacteria</taxon>
        <taxon>Nitrosomonadales</taxon>
        <taxon>Gallionellaceae</taxon>
        <taxon>Ferrigenium</taxon>
    </lineage>
</organism>
<dbReference type="EMBL" id="AP019536">
    <property type="protein sequence ID" value="BBI99362.1"/>
    <property type="molecule type" value="Genomic_DNA"/>
</dbReference>
<dbReference type="InterPro" id="IPR000160">
    <property type="entry name" value="GGDEF_dom"/>
</dbReference>